<organism evidence="4">
    <name type="scientific">marine metagenome</name>
    <dbReference type="NCBI Taxonomy" id="408172"/>
    <lineage>
        <taxon>unclassified sequences</taxon>
        <taxon>metagenomes</taxon>
        <taxon>ecological metagenomes</taxon>
    </lineage>
</organism>
<evidence type="ECO:0000259" key="3">
    <source>
        <dbReference type="Pfam" id="PF02834"/>
    </source>
</evidence>
<feature type="domain" description="Phosphoesterase HXTX" evidence="3">
    <location>
        <begin position="152"/>
        <end position="223"/>
    </location>
</feature>
<sequence length="224" mass="24670">VTKSNDQDPWLGGEGETAPKAKPKASKKLEAEHDEATAEDVAKINAMAEMDAAENQAADTSDDAGSEATDKSSIEFVPTVIPELTHRGGFNDELYNPRRGSHEGTFTPQSEATFVPSEPKIYVAPKSPDEMDEPKFGFPEVAADTQRLFIAIEIPRAAKREFSELANSFRPREYDRVRWIGEDAMHLTLKFLGDTPTSQVEDIKIVLERAASSTGRFSIKIGRT</sequence>
<dbReference type="EMBL" id="UINC01207298">
    <property type="protein sequence ID" value="SVE29322.1"/>
    <property type="molecule type" value="Genomic_DNA"/>
</dbReference>
<feature type="non-terminal residue" evidence="4">
    <location>
        <position position="224"/>
    </location>
</feature>
<dbReference type="InterPro" id="IPR009097">
    <property type="entry name" value="Cyclic_Pdiesterase"/>
</dbReference>
<dbReference type="AlphaFoldDB" id="A0A383CAV2"/>
<evidence type="ECO:0000256" key="2">
    <source>
        <dbReference type="SAM" id="MobiDB-lite"/>
    </source>
</evidence>
<evidence type="ECO:0000313" key="4">
    <source>
        <dbReference type="EMBL" id="SVE29322.1"/>
    </source>
</evidence>
<accession>A0A383CAV2</accession>
<feature type="region of interest" description="Disordered" evidence="2">
    <location>
        <begin position="1"/>
        <end position="73"/>
    </location>
</feature>
<dbReference type="Pfam" id="PF02834">
    <property type="entry name" value="LigT_PEase"/>
    <property type="match status" value="1"/>
</dbReference>
<dbReference type="InterPro" id="IPR014051">
    <property type="entry name" value="Phosphoesterase_HXTX"/>
</dbReference>
<dbReference type="PANTHER" id="PTHR35561:SF1">
    <property type="entry name" value="RNA 2',3'-CYCLIC PHOSPHODIESTERASE"/>
    <property type="match status" value="1"/>
</dbReference>
<dbReference type="SUPFAM" id="SSF55144">
    <property type="entry name" value="LigT-like"/>
    <property type="match status" value="1"/>
</dbReference>
<dbReference type="GO" id="GO:0008664">
    <property type="term" value="F:RNA 2',3'-cyclic 3'-phosphodiesterase activity"/>
    <property type="evidence" value="ECO:0007669"/>
    <property type="project" value="InterPro"/>
</dbReference>
<keyword evidence="1" id="KW-0378">Hydrolase</keyword>
<dbReference type="InterPro" id="IPR004175">
    <property type="entry name" value="RNA_CPDase"/>
</dbReference>
<name>A0A383CAV2_9ZZZZ</name>
<dbReference type="Gene3D" id="3.90.1140.10">
    <property type="entry name" value="Cyclic phosphodiesterase"/>
    <property type="match status" value="1"/>
</dbReference>
<feature type="compositionally biased region" description="Basic and acidic residues" evidence="2">
    <location>
        <begin position="27"/>
        <end position="42"/>
    </location>
</feature>
<reference evidence="4" key="1">
    <citation type="submission" date="2018-05" db="EMBL/GenBank/DDBJ databases">
        <authorList>
            <person name="Lanie J.A."/>
            <person name="Ng W.-L."/>
            <person name="Kazmierczak K.M."/>
            <person name="Andrzejewski T.M."/>
            <person name="Davidsen T.M."/>
            <person name="Wayne K.J."/>
            <person name="Tettelin H."/>
            <person name="Glass J.I."/>
            <person name="Rusch D."/>
            <person name="Podicherti R."/>
            <person name="Tsui H.-C.T."/>
            <person name="Winkler M.E."/>
        </authorList>
    </citation>
    <scope>NUCLEOTIDE SEQUENCE</scope>
</reference>
<proteinExistence type="predicted"/>
<evidence type="ECO:0000256" key="1">
    <source>
        <dbReference type="ARBA" id="ARBA00022801"/>
    </source>
</evidence>
<feature type="non-terminal residue" evidence="4">
    <location>
        <position position="1"/>
    </location>
</feature>
<dbReference type="GO" id="GO:0004113">
    <property type="term" value="F:2',3'-cyclic-nucleotide 3'-phosphodiesterase activity"/>
    <property type="evidence" value="ECO:0007669"/>
    <property type="project" value="InterPro"/>
</dbReference>
<gene>
    <name evidence="4" type="ORF">METZ01_LOCUS482176</name>
</gene>
<dbReference type="PANTHER" id="PTHR35561">
    <property type="entry name" value="RNA 2',3'-CYCLIC PHOSPHODIESTERASE"/>
    <property type="match status" value="1"/>
</dbReference>
<protein>
    <recommendedName>
        <fullName evidence="3">Phosphoesterase HXTX domain-containing protein</fullName>
    </recommendedName>
</protein>